<organism evidence="1">
    <name type="scientific">marine sediment metagenome</name>
    <dbReference type="NCBI Taxonomy" id="412755"/>
    <lineage>
        <taxon>unclassified sequences</taxon>
        <taxon>metagenomes</taxon>
        <taxon>ecological metagenomes</taxon>
    </lineage>
</organism>
<evidence type="ECO:0008006" key="2">
    <source>
        <dbReference type="Google" id="ProtNLM"/>
    </source>
</evidence>
<evidence type="ECO:0000313" key="1">
    <source>
        <dbReference type="EMBL" id="GAG31046.1"/>
    </source>
</evidence>
<name>X0Y2C5_9ZZZZ</name>
<proteinExistence type="predicted"/>
<comment type="caution">
    <text evidence="1">The sequence shown here is derived from an EMBL/GenBank/DDBJ whole genome shotgun (WGS) entry which is preliminary data.</text>
</comment>
<reference evidence="1" key="1">
    <citation type="journal article" date="2014" name="Front. Microbiol.">
        <title>High frequency of phylogenetically diverse reductive dehalogenase-homologous genes in deep subseafloor sedimentary metagenomes.</title>
        <authorList>
            <person name="Kawai M."/>
            <person name="Futagami T."/>
            <person name="Toyoda A."/>
            <person name="Takaki Y."/>
            <person name="Nishi S."/>
            <person name="Hori S."/>
            <person name="Arai W."/>
            <person name="Tsubouchi T."/>
            <person name="Morono Y."/>
            <person name="Uchiyama I."/>
            <person name="Ito T."/>
            <person name="Fujiyama A."/>
            <person name="Inagaki F."/>
            <person name="Takami H."/>
        </authorList>
    </citation>
    <scope>NUCLEOTIDE SEQUENCE</scope>
    <source>
        <strain evidence="1">Expedition CK06-06</strain>
    </source>
</reference>
<dbReference type="AlphaFoldDB" id="X0Y2C5"/>
<protein>
    <recommendedName>
        <fullName evidence="2">Bacterial surface antigen (D15) domain-containing protein</fullName>
    </recommendedName>
</protein>
<dbReference type="EMBL" id="BARS01040011">
    <property type="protein sequence ID" value="GAG31046.1"/>
    <property type="molecule type" value="Genomic_DNA"/>
</dbReference>
<feature type="non-terminal residue" evidence="1">
    <location>
        <position position="1"/>
    </location>
</feature>
<sequence>IVPGIERSFLVVGDILLPKYGDSGARIGAELEAFEHFALRIGFRNDSDLENVSYGIGLNMGMFSTDVSYTPMKKGFENVLRFTLGITGF</sequence>
<accession>X0Y2C5</accession>
<gene>
    <name evidence="1" type="ORF">S01H1_61054</name>
</gene>